<reference evidence="2" key="1">
    <citation type="submission" date="2017-09" db="EMBL/GenBank/DDBJ databases">
        <title>Depth-based differentiation of microbial function through sediment-hosted aquifers and enrichment of novel symbionts in the deep terrestrial subsurface.</title>
        <authorList>
            <person name="Probst A.J."/>
            <person name="Ladd B."/>
            <person name="Jarett J.K."/>
            <person name="Geller-Mcgrath D.E."/>
            <person name="Sieber C.M.K."/>
            <person name="Emerson J.B."/>
            <person name="Anantharaman K."/>
            <person name="Thomas B.C."/>
            <person name="Malmstrom R."/>
            <person name="Stieglmeier M."/>
            <person name="Klingl A."/>
            <person name="Woyke T."/>
            <person name="Ryan C.M."/>
            <person name="Banfield J.F."/>
        </authorList>
    </citation>
    <scope>NUCLEOTIDE SEQUENCE [LARGE SCALE GENOMIC DNA]</scope>
</reference>
<dbReference type="InterPro" id="IPR046348">
    <property type="entry name" value="SIS_dom_sf"/>
</dbReference>
<protein>
    <recommendedName>
        <fullName evidence="3">SIS domain-containing protein</fullName>
    </recommendedName>
</protein>
<dbReference type="SUPFAM" id="SSF53697">
    <property type="entry name" value="SIS domain"/>
    <property type="match status" value="1"/>
</dbReference>
<evidence type="ECO:0008006" key="3">
    <source>
        <dbReference type="Google" id="ProtNLM"/>
    </source>
</evidence>
<dbReference type="Gene3D" id="3.40.50.10490">
    <property type="entry name" value="Glucose-6-phosphate isomerase like protein, domain 1"/>
    <property type="match status" value="1"/>
</dbReference>
<name>A0A2H0V826_9BACT</name>
<accession>A0A2H0V826</accession>
<dbReference type="EMBL" id="PFAL01000032">
    <property type="protein sequence ID" value="PIR95223.1"/>
    <property type="molecule type" value="Genomic_DNA"/>
</dbReference>
<proteinExistence type="predicted"/>
<gene>
    <name evidence="1" type="ORF">COT93_03460</name>
</gene>
<dbReference type="Proteomes" id="UP000229972">
    <property type="component" value="Unassembled WGS sequence"/>
</dbReference>
<evidence type="ECO:0000313" key="1">
    <source>
        <dbReference type="EMBL" id="PIR95223.1"/>
    </source>
</evidence>
<comment type="caution">
    <text evidence="1">The sequence shown here is derived from an EMBL/GenBank/DDBJ whole genome shotgun (WGS) entry which is preliminary data.</text>
</comment>
<dbReference type="GO" id="GO:0097367">
    <property type="term" value="F:carbohydrate derivative binding"/>
    <property type="evidence" value="ECO:0007669"/>
    <property type="project" value="InterPro"/>
</dbReference>
<dbReference type="AlphaFoldDB" id="A0A2H0V826"/>
<dbReference type="GO" id="GO:1901135">
    <property type="term" value="P:carbohydrate derivative metabolic process"/>
    <property type="evidence" value="ECO:0007669"/>
    <property type="project" value="InterPro"/>
</dbReference>
<sequence length="316" mass="35671">MNYNKNIAKIKNMEIKKLPNLDESVLAALDFFQTQPVCHHSWPKSSLCFVVGSVNAYHTGRMLFAGRQVIFADEGNFLELLKIYQPLIKSKNITEAIVISASGEKDSIWEIKEAKKAGLKTTLITCGQNSSGAALANNVIVSQKFPEPYSYNYSTYLGMILGQTGEDVKAIKKFLQKLKIPASFKKHSYFTFILPDKFKAIVDMLKVKDDEMFGPYSSLRAFSEGNARHAKFICESKQELVISFGKNIYFGLPGHRWDIKLPPNSNFGFILSLSYYLAGRIQTQRPPYFKKGIKKYCLQTGPAPYGRKEPFSVIVK</sequence>
<evidence type="ECO:0000313" key="2">
    <source>
        <dbReference type="Proteomes" id="UP000229972"/>
    </source>
</evidence>
<organism evidence="1 2">
    <name type="scientific">Candidatus Falkowbacteria bacterium CG10_big_fil_rev_8_21_14_0_10_37_18</name>
    <dbReference type="NCBI Taxonomy" id="1974562"/>
    <lineage>
        <taxon>Bacteria</taxon>
        <taxon>Candidatus Falkowiibacteriota</taxon>
    </lineage>
</organism>